<accession>A0ABU0AX77</accession>
<dbReference type="Proteomes" id="UP001225644">
    <property type="component" value="Unassembled WGS sequence"/>
</dbReference>
<keyword evidence="3" id="KW-1185">Reference proteome</keyword>
<proteinExistence type="predicted"/>
<feature type="transmembrane region" description="Helical" evidence="1">
    <location>
        <begin position="860"/>
        <end position="878"/>
    </location>
</feature>
<dbReference type="PRINTS" id="PR00702">
    <property type="entry name" value="ACRIFLAVINRP"/>
</dbReference>
<gene>
    <name evidence="2" type="ORF">J2Z49_000165</name>
</gene>
<dbReference type="SUPFAM" id="SSF82714">
    <property type="entry name" value="Multidrug efflux transporter AcrB TolC docking domain, DN and DC subdomains"/>
    <property type="match status" value="2"/>
</dbReference>
<feature type="transmembrane region" description="Helical" evidence="1">
    <location>
        <begin position="531"/>
        <end position="551"/>
    </location>
</feature>
<dbReference type="RefSeq" id="WP_307398970.1">
    <property type="nucleotide sequence ID" value="NZ_JAUSUX010000001.1"/>
</dbReference>
<evidence type="ECO:0000256" key="1">
    <source>
        <dbReference type="SAM" id="Phobius"/>
    </source>
</evidence>
<dbReference type="PANTHER" id="PTHR32063:SF0">
    <property type="entry name" value="SWARMING MOTILITY PROTEIN SWRC"/>
    <property type="match status" value="1"/>
</dbReference>
<name>A0ABU0AX77_9FIRM</name>
<dbReference type="Gene3D" id="1.20.1640.10">
    <property type="entry name" value="Multidrug efflux transporter AcrB transmembrane domain"/>
    <property type="match status" value="2"/>
</dbReference>
<keyword evidence="1" id="KW-0472">Membrane</keyword>
<dbReference type="Pfam" id="PF00873">
    <property type="entry name" value="ACR_tran"/>
    <property type="match status" value="1"/>
</dbReference>
<evidence type="ECO:0000313" key="2">
    <source>
        <dbReference type="EMBL" id="MDQ0285075.1"/>
    </source>
</evidence>
<organism evidence="2 3">
    <name type="scientific">Desulfofundulus luciae</name>
    <dbReference type="NCBI Taxonomy" id="74702"/>
    <lineage>
        <taxon>Bacteria</taxon>
        <taxon>Bacillati</taxon>
        <taxon>Bacillota</taxon>
        <taxon>Clostridia</taxon>
        <taxon>Eubacteriales</taxon>
        <taxon>Peptococcaceae</taxon>
        <taxon>Desulfofundulus</taxon>
    </lineage>
</organism>
<dbReference type="PANTHER" id="PTHR32063">
    <property type="match status" value="1"/>
</dbReference>
<dbReference type="Gene3D" id="3.30.70.1320">
    <property type="entry name" value="Multidrug efflux transporter AcrB pore domain like"/>
    <property type="match status" value="1"/>
</dbReference>
<dbReference type="Gene3D" id="3.30.70.1430">
    <property type="entry name" value="Multidrug efflux transporter AcrB pore domain"/>
    <property type="match status" value="2"/>
</dbReference>
<feature type="transmembrane region" description="Helical" evidence="1">
    <location>
        <begin position="427"/>
        <end position="447"/>
    </location>
</feature>
<sequence length="1044" mass="113776">MKITDISIKRPMLVAVLVTVALILGGVSLSRLTIDLFPDLDLPVGAVITTCEGVAPEEIENQITKPLESVLSTVNNLDSISSTSSMGRSVVIVRFKWGTDMDYASLQMREKVDIIRRSLPEDADDPLILRMDPNMFPIIQLSLASNDPARLKDLADDVIQPRLERVAGVASVWTAGGYEREIRVFVDPVKLQGYGLALNQLTAALRAENMNVSSGTAREGTMDYLIRVTGEFKNLDEIRQVVIDSPGGTPIHIGDVARVVDGQKKVTQLSRVNGEPAMAMYINKQSDANTVQVARAVKKAIARLERDLPEVQFRIVDDQSKFIQQSINHVVREIVVGGILAVLIIWIFLRNLRSTLIISTAIPISIIITFVLLYFCDMTLNLITMGGLALGVGLIVDDAIVVLENIYRHRQQGLGMVDAARVATDEVGGAVIASTLTPIAVFLPVIFVQGLAAQLFTPMALTVSFSIFASLMVALTLVPLLASRMLVLETAGEGEVRGWRRIYRLSERWFNNLDAAYRRLLSWALGHRRRVILTVAAGLVLSVLAIPLVGLELMPRMDQGKINITIEMPKGTALDETNRVCTEIEKIAGAMPEVKSIATGVGYTGSRMSGGTTDTAQISLELVDRAERKLSADQLAEKLRRELKSIPGAEIKVSAPTSSFAQGNFIQGSGTAPVDVRIIGDDLYELTRLGEQLASLVRQVPGTRQVTSSLEEGRPEVQVHVHRDRAAMYWLTPAEVASTVRTAIDGVVATRYRVGGDEIDIRVELDTADSTRLQDLNHLEIMSPAGTKIPLTQVADLVLARGPNEIQREDQSRIVSVTAELAGRDLGSVIRDIRARLPELDLPPGYLIDFAGEQEQMQETFSALGLALILAVVLVYLVMVAQFESLLQPFIIMFSVPVTLIGIVFSLLVTGRSFSLPAFIGVIMLVGIVVKNTIVLIDYVNKLRSRGMSREEAILKAGPTRLRPILMTALTAILAMFPMALGLGEGSEAQAPMATVVIGGLAFSTLITLVLVPVVYTLLEDRLARWRNRRAGKRGVELEAGAGH</sequence>
<dbReference type="InterPro" id="IPR001036">
    <property type="entry name" value="Acrflvin-R"/>
</dbReference>
<dbReference type="SUPFAM" id="SSF82693">
    <property type="entry name" value="Multidrug efflux transporter AcrB pore domain, PN1, PN2, PC1 and PC2 subdomains"/>
    <property type="match status" value="3"/>
</dbReference>
<dbReference type="EMBL" id="JAUSUX010000001">
    <property type="protein sequence ID" value="MDQ0285075.1"/>
    <property type="molecule type" value="Genomic_DNA"/>
</dbReference>
<dbReference type="Gene3D" id="3.30.70.1440">
    <property type="entry name" value="Multidrug efflux transporter AcrB pore domain"/>
    <property type="match status" value="1"/>
</dbReference>
<feature type="transmembrane region" description="Helical" evidence="1">
    <location>
        <begin position="387"/>
        <end position="407"/>
    </location>
</feature>
<comment type="caution">
    <text evidence="2">The sequence shown here is derived from an EMBL/GenBank/DDBJ whole genome shotgun (WGS) entry which is preliminary data.</text>
</comment>
<feature type="transmembrane region" description="Helical" evidence="1">
    <location>
        <begin position="330"/>
        <end position="349"/>
    </location>
</feature>
<feature type="transmembrane region" description="Helical" evidence="1">
    <location>
        <begin position="356"/>
        <end position="375"/>
    </location>
</feature>
<feature type="transmembrane region" description="Helical" evidence="1">
    <location>
        <begin position="962"/>
        <end position="981"/>
    </location>
</feature>
<reference evidence="2 3" key="1">
    <citation type="submission" date="2023-07" db="EMBL/GenBank/DDBJ databases">
        <title>Genomic Encyclopedia of Type Strains, Phase IV (KMG-IV): sequencing the most valuable type-strain genomes for metagenomic binning, comparative biology and taxonomic classification.</title>
        <authorList>
            <person name="Goeker M."/>
        </authorList>
    </citation>
    <scope>NUCLEOTIDE SEQUENCE [LARGE SCALE GENOMIC DNA]</scope>
    <source>
        <strain evidence="2 3">DSM 12396</strain>
    </source>
</reference>
<feature type="transmembrane region" description="Helical" evidence="1">
    <location>
        <begin position="993"/>
        <end position="1019"/>
    </location>
</feature>
<keyword evidence="1" id="KW-1133">Transmembrane helix</keyword>
<protein>
    <submittedName>
        <fullName evidence="2">HAE1 family hydrophobic/amphiphilic exporter-1</fullName>
    </submittedName>
</protein>
<feature type="transmembrane region" description="Helical" evidence="1">
    <location>
        <begin position="459"/>
        <end position="482"/>
    </location>
</feature>
<dbReference type="Gene3D" id="3.30.2090.10">
    <property type="entry name" value="Multidrug efflux transporter AcrB TolC docking domain, DN and DC subdomains"/>
    <property type="match status" value="2"/>
</dbReference>
<dbReference type="InterPro" id="IPR027463">
    <property type="entry name" value="AcrB_DN_DC_subdom"/>
</dbReference>
<dbReference type="SUPFAM" id="SSF82866">
    <property type="entry name" value="Multidrug efflux transporter AcrB transmembrane domain"/>
    <property type="match status" value="2"/>
</dbReference>
<feature type="transmembrane region" description="Helical" evidence="1">
    <location>
        <begin position="890"/>
        <end position="910"/>
    </location>
</feature>
<evidence type="ECO:0000313" key="3">
    <source>
        <dbReference type="Proteomes" id="UP001225644"/>
    </source>
</evidence>
<feature type="transmembrane region" description="Helical" evidence="1">
    <location>
        <begin position="916"/>
        <end position="941"/>
    </location>
</feature>
<keyword evidence="1" id="KW-0812">Transmembrane</keyword>